<comment type="caution">
    <text evidence="5">The sequence shown here is derived from an EMBL/GenBank/DDBJ whole genome shotgun (WGS) entry which is preliminary data.</text>
</comment>
<accession>A0A5A5TJC9</accession>
<evidence type="ECO:0000256" key="1">
    <source>
        <dbReference type="ARBA" id="ARBA00023015"/>
    </source>
</evidence>
<keyword evidence="3" id="KW-0804">Transcription</keyword>
<evidence type="ECO:0000259" key="4">
    <source>
        <dbReference type="PROSITE" id="PS50932"/>
    </source>
</evidence>
<dbReference type="GO" id="GO:0000976">
    <property type="term" value="F:transcription cis-regulatory region binding"/>
    <property type="evidence" value="ECO:0007669"/>
    <property type="project" value="TreeGrafter"/>
</dbReference>
<organism evidence="5 6">
    <name type="scientific">Dictyobacter arantiisoli</name>
    <dbReference type="NCBI Taxonomy" id="2014874"/>
    <lineage>
        <taxon>Bacteria</taxon>
        <taxon>Bacillati</taxon>
        <taxon>Chloroflexota</taxon>
        <taxon>Ktedonobacteria</taxon>
        <taxon>Ktedonobacterales</taxon>
        <taxon>Dictyobacteraceae</taxon>
        <taxon>Dictyobacter</taxon>
    </lineage>
</organism>
<evidence type="ECO:0000313" key="6">
    <source>
        <dbReference type="Proteomes" id="UP000322530"/>
    </source>
</evidence>
<evidence type="ECO:0000256" key="3">
    <source>
        <dbReference type="ARBA" id="ARBA00023163"/>
    </source>
</evidence>
<name>A0A5A5TJC9_9CHLR</name>
<dbReference type="AlphaFoldDB" id="A0A5A5TJC9"/>
<dbReference type="Pfam" id="PF00356">
    <property type="entry name" value="LacI"/>
    <property type="match status" value="1"/>
</dbReference>
<dbReference type="CDD" id="cd19977">
    <property type="entry name" value="PBP1_EndR-like"/>
    <property type="match status" value="1"/>
</dbReference>
<gene>
    <name evidence="5" type="ORF">KDI_49020</name>
</gene>
<keyword evidence="6" id="KW-1185">Reference proteome</keyword>
<dbReference type="SUPFAM" id="SSF53822">
    <property type="entry name" value="Periplasmic binding protein-like I"/>
    <property type="match status" value="1"/>
</dbReference>
<dbReference type="RefSeq" id="WP_149404170.1">
    <property type="nucleotide sequence ID" value="NZ_BIXY01000105.1"/>
</dbReference>
<dbReference type="PROSITE" id="PS50932">
    <property type="entry name" value="HTH_LACI_2"/>
    <property type="match status" value="1"/>
</dbReference>
<dbReference type="SUPFAM" id="SSF47413">
    <property type="entry name" value="lambda repressor-like DNA-binding domains"/>
    <property type="match status" value="1"/>
</dbReference>
<dbReference type="Pfam" id="PF00532">
    <property type="entry name" value="Peripla_BP_1"/>
    <property type="match status" value="1"/>
</dbReference>
<dbReference type="InterPro" id="IPR000843">
    <property type="entry name" value="HTH_LacI"/>
</dbReference>
<dbReference type="InterPro" id="IPR001761">
    <property type="entry name" value="Peripla_BP/Lac1_sug-bd_dom"/>
</dbReference>
<dbReference type="SMART" id="SM00354">
    <property type="entry name" value="HTH_LACI"/>
    <property type="match status" value="1"/>
</dbReference>
<dbReference type="PANTHER" id="PTHR30146:SF145">
    <property type="entry name" value="RIBOSE OPERON REPRESSOR"/>
    <property type="match status" value="1"/>
</dbReference>
<protein>
    <submittedName>
        <fullName evidence="5">LacI family transcriptional regulator</fullName>
    </submittedName>
</protein>
<feature type="domain" description="HTH lacI-type" evidence="4">
    <location>
        <begin position="2"/>
        <end position="56"/>
    </location>
</feature>
<dbReference type="InterPro" id="IPR028082">
    <property type="entry name" value="Peripla_BP_I"/>
</dbReference>
<evidence type="ECO:0000256" key="2">
    <source>
        <dbReference type="ARBA" id="ARBA00023125"/>
    </source>
</evidence>
<dbReference type="GO" id="GO:0003700">
    <property type="term" value="F:DNA-binding transcription factor activity"/>
    <property type="evidence" value="ECO:0007669"/>
    <property type="project" value="TreeGrafter"/>
</dbReference>
<dbReference type="CDD" id="cd01392">
    <property type="entry name" value="HTH_LacI"/>
    <property type="match status" value="1"/>
</dbReference>
<dbReference type="Gene3D" id="1.10.260.40">
    <property type="entry name" value="lambda repressor-like DNA-binding domains"/>
    <property type="match status" value="1"/>
</dbReference>
<keyword evidence="1" id="KW-0805">Transcription regulation</keyword>
<dbReference type="Proteomes" id="UP000322530">
    <property type="component" value="Unassembled WGS sequence"/>
</dbReference>
<dbReference type="OrthoDB" id="156657at2"/>
<keyword evidence="2" id="KW-0238">DNA-binding</keyword>
<sequence length="335" mass="37063">MVSIKEVAEEAGVSTATVSRVLSSSDHVRPELRQRVMEAVEKLQYRPNLVARSLRSQQSNTIGLIVSDIRNPFFTSISRAVEDSAYKQGFSVLLCNTDEDPEKEKIYLQLMRDTNVAGVIFSPTRQIMSDLASLPFDFPMVIVDRSVPDVDVDTVLLDNVESAYRLTSHLISNGFRRIGALFGETSTTGIQRQRGYEEALKAHGIPLVPEYIKHLQPRVEASYKIATSMLQLPHAPDALLTSNSLIMEGALQALRACNLSIPEDIALVGFDETPWTLLVQPAITIIAQPTDEIGKTAADLLFQRIAIPTRPTRQIILKGQLMVRGSSTPLHLKAM</sequence>
<dbReference type="PROSITE" id="PS00356">
    <property type="entry name" value="HTH_LACI_1"/>
    <property type="match status" value="1"/>
</dbReference>
<proteinExistence type="predicted"/>
<dbReference type="Gene3D" id="3.40.50.2300">
    <property type="match status" value="2"/>
</dbReference>
<evidence type="ECO:0000313" key="5">
    <source>
        <dbReference type="EMBL" id="GCF11338.1"/>
    </source>
</evidence>
<dbReference type="InterPro" id="IPR010982">
    <property type="entry name" value="Lambda_DNA-bd_dom_sf"/>
</dbReference>
<dbReference type="PANTHER" id="PTHR30146">
    <property type="entry name" value="LACI-RELATED TRANSCRIPTIONAL REPRESSOR"/>
    <property type="match status" value="1"/>
</dbReference>
<reference evidence="5 6" key="1">
    <citation type="submission" date="2019-01" db="EMBL/GenBank/DDBJ databases">
        <title>Draft genome sequence of Dictyobacter sp. Uno17.</title>
        <authorList>
            <person name="Wang C.M."/>
            <person name="Zheng Y."/>
            <person name="Sakai Y."/>
            <person name="Abe K."/>
            <person name="Yokota A."/>
            <person name="Yabe S."/>
        </authorList>
    </citation>
    <scope>NUCLEOTIDE SEQUENCE [LARGE SCALE GENOMIC DNA]</scope>
    <source>
        <strain evidence="5 6">Uno17</strain>
    </source>
</reference>
<dbReference type="EMBL" id="BIXY01000105">
    <property type="protein sequence ID" value="GCF11338.1"/>
    <property type="molecule type" value="Genomic_DNA"/>
</dbReference>